<feature type="domain" description="ACT" evidence="7">
    <location>
        <begin position="628"/>
        <end position="703"/>
    </location>
</feature>
<sequence>MSQPAHPASTRLAAWRARAAASPPLAAALAAGAPANESECADTLELLAMLGCDAKTQAAAVWFELAQRDPQAWTGHASALPPETQRLVEGQLAAQKVWALHAQRETGTSEGLRRLLLAIIRDLRVVFVLLARQLAKMRGAAALPEAERTALARLTRDIHAPLANRLGIWQLKWELEDLSFRYLEPDTYKRIARLLDERRADREAFIAQVLAELGTALEAAGIKADLAGRPKHIYSIWKKMQRKGLEFTDLYDIRAVRILVDSVADCYAALGVVHAQWQHLPREFDDYLARPKGNGYRSLHTAVIGPQGKTLEVQIRTHAMHRDNELGVAAHWRYKEGGGADAEFEAKIAWMRKLLEPRADEDVAAELRTELLEDRVYLLTPKGEVFDLPHGATVLDFAYYVHTEVGHRCRGAKVNGRIVPLTHQPRSGDRVEIITAKNAEPSRDWLSPHHGYLNTSRAREKARGWFRRIAHDANLAAGRALLERELRRLALPAADLTKLPAHFHVKTHDELLVALALGEVSGGQIARVLQEAAQPVEPAPPPAPPVARHVAPDHGALRIEGVGNLLTVLARCCQPLPGDPVRGFITKGRGVSVHRADCASLARLARRDPDRVIEVEWGRAAVQSYQVDIELRGYDRKGLQKDVTNLISNVGTPIVASASRVDGRTGEVEMRFTLRVRDFEQLSGLLGKLLALPNVVEARRVSAT</sequence>
<dbReference type="InterPro" id="IPR012676">
    <property type="entry name" value="TGS-like"/>
</dbReference>
<dbReference type="STRING" id="529704.SAMN02927913_3449"/>
<dbReference type="CDD" id="cd05399">
    <property type="entry name" value="NT_Rel-Spo_like"/>
    <property type="match status" value="1"/>
</dbReference>
<keyword evidence="9" id="KW-0418">Kinase</keyword>
<dbReference type="PANTHER" id="PTHR21262">
    <property type="entry name" value="GUANOSINE-3',5'-BIS DIPHOSPHATE 3'-PYROPHOSPHOHYDROLASE"/>
    <property type="match status" value="1"/>
</dbReference>
<dbReference type="Pfam" id="PF13328">
    <property type="entry name" value="HD_4"/>
    <property type="match status" value="1"/>
</dbReference>
<dbReference type="Pfam" id="PF04607">
    <property type="entry name" value="RelA_SpoT"/>
    <property type="match status" value="1"/>
</dbReference>
<dbReference type="Gene3D" id="3.30.460.10">
    <property type="entry name" value="Beta Polymerase, domain 2"/>
    <property type="match status" value="1"/>
</dbReference>
<dbReference type="NCBIfam" id="TIGR00691">
    <property type="entry name" value="spoT_relA"/>
    <property type="match status" value="1"/>
</dbReference>
<dbReference type="InterPro" id="IPR002912">
    <property type="entry name" value="ACT_dom"/>
</dbReference>
<dbReference type="Gene3D" id="3.10.20.30">
    <property type="match status" value="1"/>
</dbReference>
<comment type="similarity">
    <text evidence="6">Belongs to the relA/spoT family.</text>
</comment>
<accession>A0A1H6YTJ4</accession>
<dbReference type="Pfam" id="PF02824">
    <property type="entry name" value="TGS"/>
    <property type="match status" value="1"/>
</dbReference>
<evidence type="ECO:0000259" key="8">
    <source>
        <dbReference type="PROSITE" id="PS51880"/>
    </source>
</evidence>
<dbReference type="GO" id="GO:0016301">
    <property type="term" value="F:kinase activity"/>
    <property type="evidence" value="ECO:0007669"/>
    <property type="project" value="UniProtKB-KW"/>
</dbReference>
<dbReference type="GO" id="GO:0015949">
    <property type="term" value="P:nucleobase-containing small molecule interconversion"/>
    <property type="evidence" value="ECO:0007669"/>
    <property type="project" value="UniProtKB-ARBA"/>
</dbReference>
<dbReference type="PANTHER" id="PTHR21262:SF31">
    <property type="entry name" value="GTP PYROPHOSPHOKINASE"/>
    <property type="match status" value="1"/>
</dbReference>
<dbReference type="GO" id="GO:0042594">
    <property type="term" value="P:response to starvation"/>
    <property type="evidence" value="ECO:0007669"/>
    <property type="project" value="TreeGrafter"/>
</dbReference>
<evidence type="ECO:0000256" key="5">
    <source>
        <dbReference type="ARBA" id="ARBA00033308"/>
    </source>
</evidence>
<dbReference type="InterPro" id="IPR045865">
    <property type="entry name" value="ACT-like_dom_sf"/>
</dbReference>
<evidence type="ECO:0000256" key="6">
    <source>
        <dbReference type="RuleBase" id="RU003847"/>
    </source>
</evidence>
<dbReference type="InterPro" id="IPR012675">
    <property type="entry name" value="Beta-grasp_dom_sf"/>
</dbReference>
<dbReference type="InterPro" id="IPR004811">
    <property type="entry name" value="RelA/Spo_fam"/>
</dbReference>
<dbReference type="SUPFAM" id="SSF81271">
    <property type="entry name" value="TGS-like"/>
    <property type="match status" value="1"/>
</dbReference>
<dbReference type="GO" id="GO:0008728">
    <property type="term" value="F:GTP diphosphokinase activity"/>
    <property type="evidence" value="ECO:0007669"/>
    <property type="project" value="TreeGrafter"/>
</dbReference>
<evidence type="ECO:0000313" key="9">
    <source>
        <dbReference type="EMBL" id="SEJ40592.1"/>
    </source>
</evidence>
<dbReference type="Pfam" id="PF13291">
    <property type="entry name" value="ACT_4"/>
    <property type="match status" value="1"/>
</dbReference>
<dbReference type="InterPro" id="IPR033655">
    <property type="entry name" value="TGS_RelA/SpoT"/>
</dbReference>
<keyword evidence="10" id="KW-1185">Reference proteome</keyword>
<comment type="pathway">
    <text evidence="2">Purine metabolism.</text>
</comment>
<dbReference type="GO" id="GO:0015969">
    <property type="term" value="P:guanosine tetraphosphate metabolic process"/>
    <property type="evidence" value="ECO:0007669"/>
    <property type="project" value="InterPro"/>
</dbReference>
<evidence type="ECO:0000256" key="2">
    <source>
        <dbReference type="ARBA" id="ARBA00025704"/>
    </source>
</evidence>
<proteinExistence type="inferred from homology"/>
<dbReference type="GO" id="GO:0008893">
    <property type="term" value="F:guanosine-3',5'-bis(diphosphate) 3'-diphosphatase activity"/>
    <property type="evidence" value="ECO:0007669"/>
    <property type="project" value="TreeGrafter"/>
</dbReference>
<organism evidence="9 10">
    <name type="scientific">Frateuria terrea</name>
    <dbReference type="NCBI Taxonomy" id="529704"/>
    <lineage>
        <taxon>Bacteria</taxon>
        <taxon>Pseudomonadati</taxon>
        <taxon>Pseudomonadota</taxon>
        <taxon>Gammaproteobacteria</taxon>
        <taxon>Lysobacterales</taxon>
        <taxon>Rhodanobacteraceae</taxon>
        <taxon>Frateuria</taxon>
    </lineage>
</organism>
<dbReference type="InterPro" id="IPR007685">
    <property type="entry name" value="RelA_SpoT"/>
</dbReference>
<evidence type="ECO:0000259" key="7">
    <source>
        <dbReference type="PROSITE" id="PS51671"/>
    </source>
</evidence>
<reference evidence="9 10" key="1">
    <citation type="submission" date="2016-10" db="EMBL/GenBank/DDBJ databases">
        <authorList>
            <person name="de Groot N.N."/>
        </authorList>
    </citation>
    <scope>NUCLEOTIDE SEQUENCE [LARGE SCALE GENOMIC DNA]</scope>
    <source>
        <strain evidence="9 10">DSM 26515</strain>
    </source>
</reference>
<dbReference type="CDD" id="cd04876">
    <property type="entry name" value="ACT_RelA-SpoT"/>
    <property type="match status" value="1"/>
</dbReference>
<name>A0A1H6YTJ4_9GAMM</name>
<dbReference type="SUPFAM" id="SSF55021">
    <property type="entry name" value="ACT-like"/>
    <property type="match status" value="1"/>
</dbReference>
<protein>
    <recommendedName>
        <fullName evidence="1">GTP pyrophosphokinase</fullName>
    </recommendedName>
    <alternativeName>
        <fullName evidence="4">(p)ppGpp synthase</fullName>
    </alternativeName>
    <alternativeName>
        <fullName evidence="3">ATP:GTP 3'-pyrophosphotransferase</fullName>
    </alternativeName>
    <alternativeName>
        <fullName evidence="5">ppGpp synthase I</fullName>
    </alternativeName>
</protein>
<keyword evidence="9" id="KW-0808">Transferase</keyword>
<dbReference type="SUPFAM" id="SSF81301">
    <property type="entry name" value="Nucleotidyltransferase"/>
    <property type="match status" value="1"/>
</dbReference>
<dbReference type="GO" id="GO:0005886">
    <property type="term" value="C:plasma membrane"/>
    <property type="evidence" value="ECO:0007669"/>
    <property type="project" value="TreeGrafter"/>
</dbReference>
<evidence type="ECO:0000256" key="1">
    <source>
        <dbReference type="ARBA" id="ARBA00019852"/>
    </source>
</evidence>
<dbReference type="OrthoDB" id="9805041at2"/>
<dbReference type="FunFam" id="3.10.20.30:FF:000002">
    <property type="entry name" value="GTP pyrophosphokinase (RelA/SpoT)"/>
    <property type="match status" value="1"/>
</dbReference>
<dbReference type="FunFam" id="3.30.460.10:FF:000001">
    <property type="entry name" value="GTP pyrophosphokinase RelA"/>
    <property type="match status" value="1"/>
</dbReference>
<dbReference type="Gene3D" id="1.10.3210.10">
    <property type="entry name" value="Hypothetical protein af1432"/>
    <property type="match status" value="1"/>
</dbReference>
<dbReference type="Proteomes" id="UP000199420">
    <property type="component" value="Unassembled WGS sequence"/>
</dbReference>
<dbReference type="SMART" id="SM00954">
    <property type="entry name" value="RelA_SpoT"/>
    <property type="match status" value="1"/>
</dbReference>
<dbReference type="CDD" id="cd01668">
    <property type="entry name" value="TGS_RSH"/>
    <property type="match status" value="1"/>
</dbReference>
<comment type="function">
    <text evidence="6">In eubacteria ppGpp (guanosine 3'-diphosphate 5'-diphosphate) is a mediator of the stringent response that coordinates a variety of cellular activities in response to changes in nutritional abundance.</text>
</comment>
<dbReference type="AlphaFoldDB" id="A0A1H6YTJ4"/>
<dbReference type="SUPFAM" id="SSF109604">
    <property type="entry name" value="HD-domain/PDEase-like"/>
    <property type="match status" value="1"/>
</dbReference>
<gene>
    <name evidence="9" type="ORF">SAMN04487997_3234</name>
</gene>
<feature type="domain" description="TGS" evidence="8">
    <location>
        <begin position="372"/>
        <end position="435"/>
    </location>
</feature>
<dbReference type="InterPro" id="IPR043519">
    <property type="entry name" value="NT_sf"/>
</dbReference>
<dbReference type="PROSITE" id="PS51671">
    <property type="entry name" value="ACT"/>
    <property type="match status" value="1"/>
</dbReference>
<dbReference type="InterPro" id="IPR004095">
    <property type="entry name" value="TGS"/>
</dbReference>
<dbReference type="Gene3D" id="3.30.70.260">
    <property type="match status" value="1"/>
</dbReference>
<evidence type="ECO:0000256" key="3">
    <source>
        <dbReference type="ARBA" id="ARBA00029754"/>
    </source>
</evidence>
<evidence type="ECO:0000256" key="4">
    <source>
        <dbReference type="ARBA" id="ARBA00032407"/>
    </source>
</evidence>
<dbReference type="PROSITE" id="PS51880">
    <property type="entry name" value="TGS"/>
    <property type="match status" value="1"/>
</dbReference>
<dbReference type="RefSeq" id="WP_091339948.1">
    <property type="nucleotide sequence ID" value="NZ_FNYC01000007.1"/>
</dbReference>
<dbReference type="EMBL" id="FNYC01000007">
    <property type="protein sequence ID" value="SEJ40592.1"/>
    <property type="molecule type" value="Genomic_DNA"/>
</dbReference>
<evidence type="ECO:0000313" key="10">
    <source>
        <dbReference type="Proteomes" id="UP000199420"/>
    </source>
</evidence>